<dbReference type="InterPro" id="IPR036388">
    <property type="entry name" value="WH-like_DNA-bd_sf"/>
</dbReference>
<dbReference type="InterPro" id="IPR000847">
    <property type="entry name" value="LysR_HTH_N"/>
</dbReference>
<dbReference type="AlphaFoldDB" id="A0A9X9X8H6"/>
<dbReference type="SUPFAM" id="SSF46785">
    <property type="entry name" value="Winged helix' DNA-binding domain"/>
    <property type="match status" value="1"/>
</dbReference>
<evidence type="ECO:0000256" key="3">
    <source>
        <dbReference type="ARBA" id="ARBA00023125"/>
    </source>
</evidence>
<reference evidence="6" key="1">
    <citation type="submission" date="2020-01" db="EMBL/GenBank/DDBJ databases">
        <authorList>
            <person name="Rat A."/>
        </authorList>
    </citation>
    <scope>NUCLEOTIDE SEQUENCE</scope>
    <source>
        <strain evidence="6">LMG 31228</strain>
    </source>
</reference>
<reference evidence="6" key="2">
    <citation type="journal article" date="2021" name="Syst. Appl. Microbiol.">
        <title>Roseomonas hellenica sp. nov., isolated from roots of wild-growing Alkanna tinctoria.</title>
        <authorList>
            <person name="Rat A."/>
            <person name="Naranjo H.D."/>
            <person name="Lebbe L."/>
            <person name="Cnockaert M."/>
            <person name="Krigas N."/>
            <person name="Grigoriadou K."/>
            <person name="Maloupa E."/>
            <person name="Willems A."/>
        </authorList>
    </citation>
    <scope>NUCLEOTIDE SEQUENCE</scope>
    <source>
        <strain evidence="6">LMG 31228</strain>
    </source>
</reference>
<dbReference type="PROSITE" id="PS50931">
    <property type="entry name" value="HTH_LYSR"/>
    <property type="match status" value="1"/>
</dbReference>
<feature type="domain" description="HTH lysR-type" evidence="5">
    <location>
        <begin position="1"/>
        <end position="58"/>
    </location>
</feature>
<sequence>MELRQLRLFRRVIDEGSFSRAAARLGVTQPALSRAIRALEEELGTSLLYRNGRGVTLTEDGQRFAEELAPMLEGLEALRSRTLAARGIPRGRVSLAMPPSVAALLAPALLRHLQAESPEVELHLLDGFTGTLHEWLTAGRVDIAVLNTHRRSAVLRTEPLFDAHLHLAYPPGDPVVLPLLDAAGEIALADVAALPLLLPGRHHGMRREFEAALAAQDLAARKVTDVDSLAALLSLLDGRLGYGILAWDAMARELRAGLLAAARIRAPELLHGFVVATSADRQISTAAHAVIRFLRAEVRRLAAAGTLKGRVPGT</sequence>
<dbReference type="InterPro" id="IPR050950">
    <property type="entry name" value="HTH-type_LysR_regulators"/>
</dbReference>
<evidence type="ECO:0000313" key="7">
    <source>
        <dbReference type="Proteomes" id="UP001138709"/>
    </source>
</evidence>
<name>A0A9X9X8H6_9PROT</name>
<dbReference type="PANTHER" id="PTHR30419">
    <property type="entry name" value="HTH-TYPE TRANSCRIPTIONAL REGULATOR YBHD"/>
    <property type="match status" value="1"/>
</dbReference>
<dbReference type="PRINTS" id="PR00039">
    <property type="entry name" value="HTHLYSR"/>
</dbReference>
<protein>
    <submittedName>
        <fullName evidence="6">LysR family transcriptional regulator</fullName>
    </submittedName>
</protein>
<dbReference type="Gene3D" id="3.40.190.290">
    <property type="match status" value="1"/>
</dbReference>
<dbReference type="GO" id="GO:0003677">
    <property type="term" value="F:DNA binding"/>
    <property type="evidence" value="ECO:0007669"/>
    <property type="project" value="UniProtKB-KW"/>
</dbReference>
<dbReference type="EMBL" id="JAAEDL010000004">
    <property type="protein sequence ID" value="MBR0680012.1"/>
    <property type="molecule type" value="Genomic_DNA"/>
</dbReference>
<evidence type="ECO:0000256" key="1">
    <source>
        <dbReference type="ARBA" id="ARBA00009437"/>
    </source>
</evidence>
<dbReference type="GO" id="GO:0003700">
    <property type="term" value="F:DNA-binding transcription factor activity"/>
    <property type="evidence" value="ECO:0007669"/>
    <property type="project" value="InterPro"/>
</dbReference>
<comment type="similarity">
    <text evidence="1">Belongs to the LysR transcriptional regulatory family.</text>
</comment>
<dbReference type="InterPro" id="IPR005119">
    <property type="entry name" value="LysR_subst-bd"/>
</dbReference>
<dbReference type="FunFam" id="1.10.10.10:FF:000001">
    <property type="entry name" value="LysR family transcriptional regulator"/>
    <property type="match status" value="1"/>
</dbReference>
<keyword evidence="7" id="KW-1185">Reference proteome</keyword>
<evidence type="ECO:0000259" key="5">
    <source>
        <dbReference type="PROSITE" id="PS50931"/>
    </source>
</evidence>
<dbReference type="Gene3D" id="1.10.10.10">
    <property type="entry name" value="Winged helix-like DNA-binding domain superfamily/Winged helix DNA-binding domain"/>
    <property type="match status" value="1"/>
</dbReference>
<comment type="caution">
    <text evidence="6">The sequence shown here is derived from an EMBL/GenBank/DDBJ whole genome shotgun (WGS) entry which is preliminary data.</text>
</comment>
<keyword evidence="3" id="KW-0238">DNA-binding</keyword>
<proteinExistence type="inferred from homology"/>
<keyword evidence="4" id="KW-0804">Transcription</keyword>
<evidence type="ECO:0000256" key="4">
    <source>
        <dbReference type="ARBA" id="ARBA00023163"/>
    </source>
</evidence>
<dbReference type="InterPro" id="IPR036390">
    <property type="entry name" value="WH_DNA-bd_sf"/>
</dbReference>
<evidence type="ECO:0000256" key="2">
    <source>
        <dbReference type="ARBA" id="ARBA00023015"/>
    </source>
</evidence>
<organism evidence="6 7">
    <name type="scientific">Neoroseomonas eburnea</name>
    <dbReference type="NCBI Taxonomy" id="1346889"/>
    <lineage>
        <taxon>Bacteria</taxon>
        <taxon>Pseudomonadati</taxon>
        <taxon>Pseudomonadota</taxon>
        <taxon>Alphaproteobacteria</taxon>
        <taxon>Acetobacterales</taxon>
        <taxon>Acetobacteraceae</taxon>
        <taxon>Neoroseomonas</taxon>
    </lineage>
</organism>
<accession>A0A9X9X8H6</accession>
<dbReference type="GO" id="GO:0005829">
    <property type="term" value="C:cytosol"/>
    <property type="evidence" value="ECO:0007669"/>
    <property type="project" value="TreeGrafter"/>
</dbReference>
<gene>
    <name evidence="6" type="ORF">GXW74_05900</name>
</gene>
<dbReference type="SUPFAM" id="SSF53850">
    <property type="entry name" value="Periplasmic binding protein-like II"/>
    <property type="match status" value="1"/>
</dbReference>
<keyword evidence="2" id="KW-0805">Transcription regulation</keyword>
<dbReference type="RefSeq" id="WP_211845537.1">
    <property type="nucleotide sequence ID" value="NZ_JAAEDL010000004.1"/>
</dbReference>
<dbReference type="Pfam" id="PF03466">
    <property type="entry name" value="LysR_substrate"/>
    <property type="match status" value="1"/>
</dbReference>
<evidence type="ECO:0000313" key="6">
    <source>
        <dbReference type="EMBL" id="MBR0680012.1"/>
    </source>
</evidence>
<dbReference type="Pfam" id="PF00126">
    <property type="entry name" value="HTH_1"/>
    <property type="match status" value="1"/>
</dbReference>
<dbReference type="Proteomes" id="UP001138709">
    <property type="component" value="Unassembled WGS sequence"/>
</dbReference>